<reference evidence="16" key="1">
    <citation type="journal article" date="2006" name="Science">
        <title>Ancient noncoding elements conserved in the human genome.</title>
        <authorList>
            <person name="Venkatesh B."/>
            <person name="Kirkness E.F."/>
            <person name="Loh Y.H."/>
            <person name="Halpern A.L."/>
            <person name="Lee A.P."/>
            <person name="Johnson J."/>
            <person name="Dandona N."/>
            <person name="Viswanathan L.D."/>
            <person name="Tay A."/>
            <person name="Venter J.C."/>
            <person name="Strausberg R.L."/>
            <person name="Brenner S."/>
        </authorList>
    </citation>
    <scope>NUCLEOTIDE SEQUENCE [LARGE SCALE GENOMIC DNA]</scope>
</reference>
<evidence type="ECO:0000313" key="15">
    <source>
        <dbReference type="Ensembl" id="ENSCMIP00000011945.1"/>
    </source>
</evidence>
<organism evidence="14">
    <name type="scientific">Callorhinchus milii</name>
    <name type="common">Ghost shark</name>
    <dbReference type="NCBI Taxonomy" id="7868"/>
    <lineage>
        <taxon>Eukaryota</taxon>
        <taxon>Metazoa</taxon>
        <taxon>Chordata</taxon>
        <taxon>Craniata</taxon>
        <taxon>Vertebrata</taxon>
        <taxon>Chondrichthyes</taxon>
        <taxon>Holocephali</taxon>
        <taxon>Chimaeriformes</taxon>
        <taxon>Callorhinchidae</taxon>
        <taxon>Callorhinchus</taxon>
    </lineage>
</organism>
<keyword evidence="5 13" id="KW-0812">Transmembrane</keyword>
<dbReference type="GO" id="GO:0070508">
    <property type="term" value="P:cholesterol import"/>
    <property type="evidence" value="ECO:0007669"/>
    <property type="project" value="TreeGrafter"/>
</dbReference>
<dbReference type="OMA" id="FANGQDY"/>
<reference evidence="16" key="2">
    <citation type="journal article" date="2007" name="PLoS Biol.">
        <title>Survey sequencing and comparative analysis of the elephant shark (Callorhinchus milii) genome.</title>
        <authorList>
            <person name="Venkatesh B."/>
            <person name="Kirkness E.F."/>
            <person name="Loh Y.H."/>
            <person name="Halpern A.L."/>
            <person name="Lee A.P."/>
            <person name="Johnson J."/>
            <person name="Dandona N."/>
            <person name="Viswanathan L.D."/>
            <person name="Tay A."/>
            <person name="Venter J.C."/>
            <person name="Strausberg R.L."/>
            <person name="Brenner S."/>
        </authorList>
    </citation>
    <scope>NUCLEOTIDE SEQUENCE [LARGE SCALE GENOMIC DNA]</scope>
</reference>
<dbReference type="InterPro" id="IPR002159">
    <property type="entry name" value="CD36_fam"/>
</dbReference>
<evidence type="ECO:0000256" key="11">
    <source>
        <dbReference type="ARBA" id="ARBA00040821"/>
    </source>
</evidence>
<dbReference type="GO" id="GO:0043654">
    <property type="term" value="P:recognition of apoptotic cell"/>
    <property type="evidence" value="ECO:0007669"/>
    <property type="project" value="TreeGrafter"/>
</dbReference>
<dbReference type="GO" id="GO:0005901">
    <property type="term" value="C:caveola"/>
    <property type="evidence" value="ECO:0007669"/>
    <property type="project" value="UniProtKB-SubCell"/>
</dbReference>
<reference evidence="15" key="4">
    <citation type="submission" date="2025-05" db="UniProtKB">
        <authorList>
            <consortium name="Ensembl"/>
        </authorList>
    </citation>
    <scope>IDENTIFICATION</scope>
</reference>
<evidence type="ECO:0000256" key="10">
    <source>
        <dbReference type="ARBA" id="ARBA00023180"/>
    </source>
</evidence>
<protein>
    <recommendedName>
        <fullName evidence="11">Scavenger receptor class B member 1</fullName>
    </recommendedName>
    <alternativeName>
        <fullName evidence="12">SR-BI</fullName>
    </alternativeName>
</protein>
<keyword evidence="7 13" id="KW-0472">Membrane</keyword>
<proteinExistence type="evidence at transcript level"/>
<keyword evidence="10" id="KW-0325">Glycoprotein</keyword>
<keyword evidence="4" id="KW-1003">Cell membrane</keyword>
<keyword evidence="9 14" id="KW-0675">Receptor</keyword>
<evidence type="ECO:0000256" key="2">
    <source>
        <dbReference type="ARBA" id="ARBA00004651"/>
    </source>
</evidence>
<evidence type="ECO:0000256" key="8">
    <source>
        <dbReference type="ARBA" id="ARBA00023157"/>
    </source>
</evidence>
<dbReference type="GeneTree" id="ENSGT00940000153372"/>
<dbReference type="PANTHER" id="PTHR11923">
    <property type="entry name" value="SCAVENGER RECEPTOR CLASS B TYPE-1 SR-B1"/>
    <property type="match status" value="1"/>
</dbReference>
<dbReference type="GO" id="GO:0034381">
    <property type="term" value="P:plasma lipoprotein particle clearance"/>
    <property type="evidence" value="ECO:0007669"/>
    <property type="project" value="TreeGrafter"/>
</dbReference>
<feature type="transmembrane region" description="Helical" evidence="13">
    <location>
        <begin position="442"/>
        <end position="463"/>
    </location>
</feature>
<keyword evidence="16" id="KW-1185">Reference proteome</keyword>
<dbReference type="PANTHER" id="PTHR11923:SF110">
    <property type="entry name" value="SCAVENGER RECEPTOR CLASS B MEMBER 1"/>
    <property type="match status" value="1"/>
</dbReference>
<dbReference type="EMBL" id="JW866434">
    <property type="protein sequence ID" value="AFO98951.1"/>
    <property type="molecule type" value="mRNA"/>
</dbReference>
<comment type="subcellular location">
    <subcellularLocation>
        <location evidence="2">Cell membrane</location>
        <topology evidence="2">Multi-pass membrane protein</topology>
    </subcellularLocation>
    <subcellularLocation>
        <location evidence="1">Membrane</location>
        <location evidence="1">Caveola</location>
        <topology evidence="1">Multi-pass membrane protein</topology>
    </subcellularLocation>
</comment>
<evidence type="ECO:0000256" key="3">
    <source>
        <dbReference type="ARBA" id="ARBA00010532"/>
    </source>
</evidence>
<dbReference type="STRING" id="7868.ENSCMIP00000011945"/>
<dbReference type="AlphaFoldDB" id="V9KLS4"/>
<dbReference type="GO" id="GO:0005737">
    <property type="term" value="C:cytoplasm"/>
    <property type="evidence" value="ECO:0007669"/>
    <property type="project" value="TreeGrafter"/>
</dbReference>
<sequence>MSSCGWRALLALAVTGVLLTTLGVTLIFINPIIMRDQVIKNVQIDPSNSLAYPMWRDVPVPFYMAVHFFEILNPEGILRGEQPALAQRGPYVYREYRPKDNITFNDNYTVSYRSIRQFHFCAERSAGSESDELVLPNMLALGGALMAENLSPLMKLIFNDAMTQLNQTLFFRKTVREILWGYNDPLIDLLNSIFPGMISSNDKFGLFAEMNNTDTGLFTVNTGLDHINKIHQLDKWNGNNMVSYWNSTQCNMINGTAGEMWSPFRTPSDTLKFYSPDACRSLELVYERSSTTLRLPSFRYVAPKTMFANGQDYPPNQGFCPCRESGAMNASTCRLNSQVFLSHPHFFNGDPALSQAVAGLNPTEEEHGLFIDIHPLTGVPLNVSIKLQLNLFTKEVKGIKITGKMRTLLLPLIWFDESGRMDGPIVSTFYHYMVVVPALLQALQYVLLVVGFLLVITSFALALHTHRQRKRHSPFSSHQTDQ</sequence>
<evidence type="ECO:0000256" key="6">
    <source>
        <dbReference type="ARBA" id="ARBA00022989"/>
    </source>
</evidence>
<evidence type="ECO:0000256" key="13">
    <source>
        <dbReference type="SAM" id="Phobius"/>
    </source>
</evidence>
<dbReference type="GO" id="GO:0008289">
    <property type="term" value="F:lipid binding"/>
    <property type="evidence" value="ECO:0007669"/>
    <property type="project" value="TreeGrafter"/>
</dbReference>
<evidence type="ECO:0000256" key="5">
    <source>
        <dbReference type="ARBA" id="ARBA00022692"/>
    </source>
</evidence>
<dbReference type="GO" id="GO:0030169">
    <property type="term" value="F:low-density lipoprotein particle binding"/>
    <property type="evidence" value="ECO:0007669"/>
    <property type="project" value="TreeGrafter"/>
</dbReference>
<evidence type="ECO:0000256" key="12">
    <source>
        <dbReference type="ARBA" id="ARBA00042244"/>
    </source>
</evidence>
<evidence type="ECO:0000256" key="4">
    <source>
        <dbReference type="ARBA" id="ARBA00022475"/>
    </source>
</evidence>
<comment type="similarity">
    <text evidence="3">Belongs to the CD36 family.</text>
</comment>
<evidence type="ECO:0000256" key="7">
    <source>
        <dbReference type="ARBA" id="ARBA00023136"/>
    </source>
</evidence>
<dbReference type="OrthoDB" id="514335at2759"/>
<dbReference type="PRINTS" id="PR01609">
    <property type="entry name" value="CD36FAMILY"/>
</dbReference>
<evidence type="ECO:0000313" key="14">
    <source>
        <dbReference type="EMBL" id="AFO98951.1"/>
    </source>
</evidence>
<evidence type="ECO:0000256" key="9">
    <source>
        <dbReference type="ARBA" id="ARBA00023170"/>
    </source>
</evidence>
<keyword evidence="8" id="KW-1015">Disulfide bond</keyword>
<gene>
    <name evidence="15" type="primary">LOC103184272</name>
</gene>
<dbReference type="GO" id="GO:0005044">
    <property type="term" value="F:scavenger receptor activity"/>
    <property type="evidence" value="ECO:0007669"/>
    <property type="project" value="TreeGrafter"/>
</dbReference>
<name>V9KLS4_CALMI</name>
<dbReference type="GeneID" id="103184272"/>
<reference evidence="14 16" key="3">
    <citation type="journal article" date="2014" name="Nature">
        <title>Elephant shark genome provides unique insights into gnathostome evolution.</title>
        <authorList>
            <consortium name="International Elephant Shark Genome Sequencing Consortium"/>
            <person name="Venkatesh B."/>
            <person name="Lee A.P."/>
            <person name="Ravi V."/>
            <person name="Maurya A.K."/>
            <person name="Lian M.M."/>
            <person name="Swann J.B."/>
            <person name="Ohta Y."/>
            <person name="Flajnik M.F."/>
            <person name="Sutoh Y."/>
            <person name="Kasahara M."/>
            <person name="Hoon S."/>
            <person name="Gangu V."/>
            <person name="Roy S.W."/>
            <person name="Irimia M."/>
            <person name="Korzh V."/>
            <person name="Kondrychyn I."/>
            <person name="Lim Z.W."/>
            <person name="Tay B.H."/>
            <person name="Tohari S."/>
            <person name="Kong K.W."/>
            <person name="Ho S."/>
            <person name="Lorente-Galdos B."/>
            <person name="Quilez J."/>
            <person name="Marques-Bonet T."/>
            <person name="Raney B.J."/>
            <person name="Ingham P.W."/>
            <person name="Tay A."/>
            <person name="Hillier L.W."/>
            <person name="Minx P."/>
            <person name="Boehm T."/>
            <person name="Wilson R.K."/>
            <person name="Brenner S."/>
            <person name="Warren W.C."/>
        </authorList>
    </citation>
    <scope>NUCLEOTIDE SEQUENCE</scope>
    <source>
        <tissue evidence="14">Intestine</tissue>
    </source>
</reference>
<evidence type="ECO:0000313" key="16">
    <source>
        <dbReference type="Proteomes" id="UP000314986"/>
    </source>
</evidence>
<dbReference type="GO" id="GO:0033344">
    <property type="term" value="P:cholesterol efflux"/>
    <property type="evidence" value="ECO:0007669"/>
    <property type="project" value="TreeGrafter"/>
</dbReference>
<accession>V9KLS4</accession>
<keyword evidence="6 13" id="KW-1133">Transmembrane helix</keyword>
<dbReference type="Proteomes" id="UP000314986">
    <property type="component" value="Unassembled WGS sequence"/>
</dbReference>
<dbReference type="KEGG" id="cmk:103184272"/>
<dbReference type="Pfam" id="PF01130">
    <property type="entry name" value="CD36"/>
    <property type="match status" value="1"/>
</dbReference>
<dbReference type="Ensembl" id="ENSCMIT00000012232.1">
    <property type="protein sequence ID" value="ENSCMIP00000011945.1"/>
    <property type="gene ID" value="ENSCMIG00000006165.1"/>
</dbReference>
<evidence type="ECO:0000256" key="1">
    <source>
        <dbReference type="ARBA" id="ARBA00004189"/>
    </source>
</evidence>